<protein>
    <recommendedName>
        <fullName evidence="1">Retropepsin-like aspartic endopeptidase domain-containing protein</fullName>
    </recommendedName>
</protein>
<gene>
    <name evidence="2" type="ORF">CLV74_105297</name>
</gene>
<name>A0A2T0WUR8_9RHOB</name>
<comment type="caution">
    <text evidence="2">The sequence shown here is derived from an EMBL/GenBank/DDBJ whole genome shotgun (WGS) entry which is preliminary data.</text>
</comment>
<dbReference type="SUPFAM" id="SSF50630">
    <property type="entry name" value="Acid proteases"/>
    <property type="match status" value="1"/>
</dbReference>
<dbReference type="AlphaFoldDB" id="A0A2T0WUR8"/>
<reference evidence="2 3" key="1">
    <citation type="submission" date="2018-03" db="EMBL/GenBank/DDBJ databases">
        <title>Genomic Encyclopedia of Archaeal and Bacterial Type Strains, Phase II (KMG-II): from individual species to whole genera.</title>
        <authorList>
            <person name="Goeker M."/>
        </authorList>
    </citation>
    <scope>NUCLEOTIDE SEQUENCE [LARGE SCALE GENOMIC DNA]</scope>
    <source>
        <strain evidence="2 3">DSM 100212</strain>
    </source>
</reference>
<dbReference type="PANTHER" id="PTHR38037:SF2">
    <property type="entry name" value="ATP-DEPENDENT ZINC PROTEASE DOMAIN-CONTAINING PROTEIN-RELATED"/>
    <property type="match status" value="1"/>
</dbReference>
<dbReference type="InterPro" id="IPR008503">
    <property type="entry name" value="Asp_endopeptidase"/>
</dbReference>
<evidence type="ECO:0000313" key="2">
    <source>
        <dbReference type="EMBL" id="PRY90314.1"/>
    </source>
</evidence>
<dbReference type="EMBL" id="PVTQ01000005">
    <property type="protein sequence ID" value="PRY90314.1"/>
    <property type="molecule type" value="Genomic_DNA"/>
</dbReference>
<keyword evidence="3" id="KW-1185">Reference proteome</keyword>
<accession>A0A2T0WUR8</accession>
<dbReference type="RefSeq" id="WP_106264263.1">
    <property type="nucleotide sequence ID" value="NZ_PVTQ01000005.1"/>
</dbReference>
<evidence type="ECO:0000313" key="3">
    <source>
        <dbReference type="Proteomes" id="UP000238392"/>
    </source>
</evidence>
<organism evidence="2 3">
    <name type="scientific">Donghicola tyrosinivorans</name>
    <dbReference type="NCBI Taxonomy" id="1652492"/>
    <lineage>
        <taxon>Bacteria</taxon>
        <taxon>Pseudomonadati</taxon>
        <taxon>Pseudomonadota</taxon>
        <taxon>Alphaproteobacteria</taxon>
        <taxon>Rhodobacterales</taxon>
        <taxon>Roseobacteraceae</taxon>
        <taxon>Donghicola</taxon>
    </lineage>
</organism>
<dbReference type="OrthoDB" id="9782977at2"/>
<dbReference type="Proteomes" id="UP000238392">
    <property type="component" value="Unassembled WGS sequence"/>
</dbReference>
<dbReference type="Pfam" id="PF05618">
    <property type="entry name" value="Zn_protease"/>
    <property type="match status" value="1"/>
</dbReference>
<sequence>MARTSTHSPAKAPSVALFGWMEYIGLPELGLDHVKAKLDTGARTSAIHAENIKLFERDGIEWVRFQTLPDWDNPNVGFRTVEAPVVHSREIKNTSGIPEERLVVRTKARFGKRSWMIDVSLADRNNMTFPMIIGRTALKNHAVAVHTRKTFLVSERPPYSTGKENQ</sequence>
<dbReference type="Gene3D" id="2.40.70.10">
    <property type="entry name" value="Acid Proteases"/>
    <property type="match status" value="1"/>
</dbReference>
<evidence type="ECO:0000259" key="1">
    <source>
        <dbReference type="Pfam" id="PF05618"/>
    </source>
</evidence>
<dbReference type="InterPro" id="IPR021109">
    <property type="entry name" value="Peptidase_aspartic_dom_sf"/>
</dbReference>
<feature type="domain" description="Retropepsin-like aspartic endopeptidase" evidence="1">
    <location>
        <begin position="18"/>
        <end position="152"/>
    </location>
</feature>
<dbReference type="PANTHER" id="PTHR38037">
    <property type="entry name" value="ZN_PROTEASE DOMAIN-CONTAINING PROTEIN"/>
    <property type="match status" value="1"/>
</dbReference>
<proteinExistence type="predicted"/>